<reference evidence="5 6" key="1">
    <citation type="submission" date="2018-08" db="EMBL/GenBank/DDBJ databases">
        <title>A genome reference for cultivated species of the human gut microbiota.</title>
        <authorList>
            <person name="Zou Y."/>
            <person name="Xue W."/>
            <person name="Luo G."/>
        </authorList>
    </citation>
    <scope>NUCLEOTIDE SEQUENCE [LARGE SCALE GENOMIC DNA]</scope>
    <source>
        <strain evidence="5 6">AF17-20</strain>
    </source>
</reference>
<dbReference type="GO" id="GO:0003677">
    <property type="term" value="F:DNA binding"/>
    <property type="evidence" value="ECO:0007669"/>
    <property type="project" value="UniProtKB-UniRule"/>
</dbReference>
<evidence type="ECO:0000259" key="4">
    <source>
        <dbReference type="PROSITE" id="PS50977"/>
    </source>
</evidence>
<dbReference type="Proteomes" id="UP000284022">
    <property type="component" value="Unassembled WGS sequence"/>
</dbReference>
<keyword evidence="3" id="KW-1133">Transmembrane helix</keyword>
<dbReference type="EMBL" id="QRXV01000022">
    <property type="protein sequence ID" value="RGU36190.1"/>
    <property type="molecule type" value="Genomic_DNA"/>
</dbReference>
<protein>
    <submittedName>
        <fullName evidence="5">TetR/AcrR family transcriptional regulator</fullName>
    </submittedName>
</protein>
<organism evidence="5 6">
    <name type="scientific">Bacteroides uniformis</name>
    <dbReference type="NCBI Taxonomy" id="820"/>
    <lineage>
        <taxon>Bacteria</taxon>
        <taxon>Pseudomonadati</taxon>
        <taxon>Bacteroidota</taxon>
        <taxon>Bacteroidia</taxon>
        <taxon>Bacteroidales</taxon>
        <taxon>Bacteroidaceae</taxon>
        <taxon>Bacteroides</taxon>
    </lineage>
</organism>
<accession>A0A412SET5</accession>
<feature type="DNA-binding region" description="H-T-H motif" evidence="2">
    <location>
        <begin position="27"/>
        <end position="46"/>
    </location>
</feature>
<dbReference type="Gene3D" id="1.10.357.10">
    <property type="entry name" value="Tetracycline Repressor, domain 2"/>
    <property type="match status" value="1"/>
</dbReference>
<keyword evidence="3" id="KW-0472">Membrane</keyword>
<feature type="transmembrane region" description="Helical" evidence="3">
    <location>
        <begin position="148"/>
        <end position="170"/>
    </location>
</feature>
<feature type="domain" description="HTH tetR-type" evidence="4">
    <location>
        <begin position="4"/>
        <end position="64"/>
    </location>
</feature>
<gene>
    <name evidence="5" type="ORF">DWW83_17930</name>
</gene>
<dbReference type="InterPro" id="IPR001647">
    <property type="entry name" value="HTH_TetR"/>
</dbReference>
<dbReference type="InterPro" id="IPR009057">
    <property type="entry name" value="Homeodomain-like_sf"/>
</dbReference>
<dbReference type="SUPFAM" id="SSF46689">
    <property type="entry name" value="Homeodomain-like"/>
    <property type="match status" value="1"/>
</dbReference>
<name>A0A412SET5_BACUN</name>
<sequence length="206" mass="24234">MELRETEKKLLTAVSTIIEEEGFTKLGVNHIARQAKCDKVLIYRYFGGLEGLLVAWAKHNDFYSFAYREFAERVAQAENSDIHTIVKEVLSTQVSYLRESHLMRELYIWELSGNSTFRAIQLEREVSGHKLQEELEKRLGNKCDDCKFYITIIIAAINYIVLFTCQYSLFNSIDFSLPESWKKLEKIISNYVDWFLYEEMNNKDLK</sequence>
<evidence type="ECO:0000313" key="5">
    <source>
        <dbReference type="EMBL" id="RGU36190.1"/>
    </source>
</evidence>
<keyword evidence="3" id="KW-0812">Transmembrane</keyword>
<keyword evidence="1 2" id="KW-0238">DNA-binding</keyword>
<evidence type="ECO:0000256" key="2">
    <source>
        <dbReference type="PROSITE-ProRule" id="PRU00335"/>
    </source>
</evidence>
<dbReference type="Pfam" id="PF00440">
    <property type="entry name" value="TetR_N"/>
    <property type="match status" value="1"/>
</dbReference>
<comment type="caution">
    <text evidence="5">The sequence shown here is derived from an EMBL/GenBank/DDBJ whole genome shotgun (WGS) entry which is preliminary data.</text>
</comment>
<evidence type="ECO:0000256" key="3">
    <source>
        <dbReference type="SAM" id="Phobius"/>
    </source>
</evidence>
<dbReference type="AlphaFoldDB" id="A0A412SET5"/>
<dbReference type="RefSeq" id="WP_117707118.1">
    <property type="nucleotide sequence ID" value="NZ_QRXV01000022.1"/>
</dbReference>
<proteinExistence type="predicted"/>
<evidence type="ECO:0000256" key="1">
    <source>
        <dbReference type="ARBA" id="ARBA00023125"/>
    </source>
</evidence>
<evidence type="ECO:0000313" key="6">
    <source>
        <dbReference type="Proteomes" id="UP000284022"/>
    </source>
</evidence>
<dbReference type="PROSITE" id="PS50977">
    <property type="entry name" value="HTH_TETR_2"/>
    <property type="match status" value="1"/>
</dbReference>